<sequence>MVGGVGEGGVVVAGVVAGCGAACVRLGGDVGGGVGAGDCVEELSRVCAVRAGVVVTVAVGTSLMVAGLGG</sequence>
<gene>
    <name evidence="1" type="ORF">UFOPK1906_00093</name>
    <name evidence="2" type="ORF">UFOPK3927_00305</name>
</gene>
<evidence type="ECO:0000313" key="2">
    <source>
        <dbReference type="EMBL" id="CAB4973895.1"/>
    </source>
</evidence>
<organism evidence="1">
    <name type="scientific">freshwater metagenome</name>
    <dbReference type="NCBI Taxonomy" id="449393"/>
    <lineage>
        <taxon>unclassified sequences</taxon>
        <taxon>metagenomes</taxon>
        <taxon>ecological metagenomes</taxon>
    </lineage>
</organism>
<name>A0A6J6HDU3_9ZZZZ</name>
<evidence type="ECO:0000313" key="1">
    <source>
        <dbReference type="EMBL" id="CAB4611851.1"/>
    </source>
</evidence>
<protein>
    <submittedName>
        <fullName evidence="1">Unannotated protein</fullName>
    </submittedName>
</protein>
<dbReference type="EMBL" id="CAEZVC010000002">
    <property type="protein sequence ID" value="CAB4611851.1"/>
    <property type="molecule type" value="Genomic_DNA"/>
</dbReference>
<reference evidence="1" key="1">
    <citation type="submission" date="2020-05" db="EMBL/GenBank/DDBJ databases">
        <authorList>
            <person name="Chiriac C."/>
            <person name="Salcher M."/>
            <person name="Ghai R."/>
            <person name="Kavagutti S V."/>
        </authorList>
    </citation>
    <scope>NUCLEOTIDE SEQUENCE</scope>
</reference>
<proteinExistence type="predicted"/>
<accession>A0A6J6HDU3</accession>
<dbReference type="AlphaFoldDB" id="A0A6J6HDU3"/>
<dbReference type="EMBL" id="CAFBOK010000021">
    <property type="protein sequence ID" value="CAB4973895.1"/>
    <property type="molecule type" value="Genomic_DNA"/>
</dbReference>